<organism evidence="1 2">
    <name type="scientific">Amblyomma americanum</name>
    <name type="common">Lone star tick</name>
    <dbReference type="NCBI Taxonomy" id="6943"/>
    <lineage>
        <taxon>Eukaryota</taxon>
        <taxon>Metazoa</taxon>
        <taxon>Ecdysozoa</taxon>
        <taxon>Arthropoda</taxon>
        <taxon>Chelicerata</taxon>
        <taxon>Arachnida</taxon>
        <taxon>Acari</taxon>
        <taxon>Parasitiformes</taxon>
        <taxon>Ixodida</taxon>
        <taxon>Ixodoidea</taxon>
        <taxon>Ixodidae</taxon>
        <taxon>Amblyomminae</taxon>
        <taxon>Amblyomma</taxon>
    </lineage>
</organism>
<name>A0AAQ4EI35_AMBAM</name>
<sequence>MLLQTMRYSWLRIHTYRDVITRQESWTLVGFTSAKLPGAGTKPRSHASVDMKGPLSRMATTCYVTDHLMLKHWNPLKRQAIKPVLFSLAALRVNSIAKTHPGSLPCIVEQLEVDAGEA</sequence>
<dbReference type="EMBL" id="JARKHS020015576">
    <property type="protein sequence ID" value="KAK8774308.1"/>
    <property type="molecule type" value="Genomic_DNA"/>
</dbReference>
<reference evidence="1 2" key="1">
    <citation type="journal article" date="2023" name="Arcadia Sci">
        <title>De novo assembly of a long-read Amblyomma americanum tick genome.</title>
        <authorList>
            <person name="Chou S."/>
            <person name="Poskanzer K.E."/>
            <person name="Rollins M."/>
            <person name="Thuy-Boun P.S."/>
        </authorList>
    </citation>
    <scope>NUCLEOTIDE SEQUENCE [LARGE SCALE GENOMIC DNA]</scope>
    <source>
        <strain evidence="1">F_SG_1</strain>
        <tissue evidence="1">Salivary glands</tissue>
    </source>
</reference>
<evidence type="ECO:0000313" key="2">
    <source>
        <dbReference type="Proteomes" id="UP001321473"/>
    </source>
</evidence>
<accession>A0AAQ4EI35</accession>
<protein>
    <submittedName>
        <fullName evidence="1">Uncharacterized protein</fullName>
    </submittedName>
</protein>
<evidence type="ECO:0000313" key="1">
    <source>
        <dbReference type="EMBL" id="KAK8774308.1"/>
    </source>
</evidence>
<keyword evidence="2" id="KW-1185">Reference proteome</keyword>
<proteinExistence type="predicted"/>
<dbReference type="Proteomes" id="UP001321473">
    <property type="component" value="Unassembled WGS sequence"/>
</dbReference>
<dbReference type="AlphaFoldDB" id="A0AAQ4EI35"/>
<comment type="caution">
    <text evidence="1">The sequence shown here is derived from an EMBL/GenBank/DDBJ whole genome shotgun (WGS) entry which is preliminary data.</text>
</comment>
<gene>
    <name evidence="1" type="ORF">V5799_011160</name>
</gene>